<proteinExistence type="predicted"/>
<evidence type="ECO:0000313" key="3">
    <source>
        <dbReference type="Proteomes" id="UP001016761"/>
    </source>
</evidence>
<keyword evidence="3" id="KW-1185">Reference proteome</keyword>
<dbReference type="EMBL" id="JABUQZ010000003">
    <property type="protein sequence ID" value="NUC75056.1"/>
    <property type="molecule type" value="Genomic_DNA"/>
</dbReference>
<protein>
    <submittedName>
        <fullName evidence="2">Uncharacterized protein</fullName>
    </submittedName>
</protein>
<keyword evidence="1" id="KW-1133">Transmembrane helix</keyword>
<name>A0ABX2LH65_9EURY</name>
<comment type="caution">
    <text evidence="2">The sequence shown here is derived from an EMBL/GenBank/DDBJ whole genome shotgun (WGS) entry which is preliminary data.</text>
</comment>
<feature type="transmembrane region" description="Helical" evidence="1">
    <location>
        <begin position="53"/>
        <end position="71"/>
    </location>
</feature>
<keyword evidence="1" id="KW-0472">Membrane</keyword>
<feature type="transmembrane region" description="Helical" evidence="1">
    <location>
        <begin position="30"/>
        <end position="47"/>
    </location>
</feature>
<gene>
    <name evidence="2" type="ORF">HTZ84_22585</name>
</gene>
<organism evidence="2 3">
    <name type="scientific">Haloterrigena gelatinilytica</name>
    <dbReference type="NCBI Taxonomy" id="2741724"/>
    <lineage>
        <taxon>Archaea</taxon>
        <taxon>Methanobacteriati</taxon>
        <taxon>Methanobacteriota</taxon>
        <taxon>Stenosarchaea group</taxon>
        <taxon>Halobacteria</taxon>
        <taxon>Halobacteriales</taxon>
        <taxon>Natrialbaceae</taxon>
        <taxon>Haloterrigena</taxon>
    </lineage>
</organism>
<evidence type="ECO:0000256" key="1">
    <source>
        <dbReference type="SAM" id="Phobius"/>
    </source>
</evidence>
<dbReference type="Proteomes" id="UP001016761">
    <property type="component" value="Unassembled WGS sequence"/>
</dbReference>
<accession>A0ABX2LH65</accession>
<sequence>MAAIDYDQAIESGEYWLGAAFGLESPQEQMVGAFALGVFIIGTSFISLGWTLLLLWIPIILFFVAVARLVVSEVN</sequence>
<dbReference type="RefSeq" id="WP_174682894.1">
    <property type="nucleotide sequence ID" value="NZ_JABUQZ010000003.1"/>
</dbReference>
<keyword evidence="1" id="KW-0812">Transmembrane</keyword>
<evidence type="ECO:0000313" key="2">
    <source>
        <dbReference type="EMBL" id="NUC75056.1"/>
    </source>
</evidence>
<reference evidence="2 3" key="1">
    <citation type="submission" date="2020-06" db="EMBL/GenBank/DDBJ databases">
        <title>Haloterrigena sp. nov., an extremely halophilic archaeon isolated from a saline sediment.</title>
        <authorList>
            <person name="Liu B.-B."/>
        </authorList>
    </citation>
    <scope>NUCLEOTIDE SEQUENCE [LARGE SCALE GENOMIC DNA]</scope>
    <source>
        <strain evidence="2 3">SYSU A558-1</strain>
    </source>
</reference>